<organism evidence="7 8">
    <name type="scientific">Wickerhamomyces mucosus</name>
    <dbReference type="NCBI Taxonomy" id="1378264"/>
    <lineage>
        <taxon>Eukaryota</taxon>
        <taxon>Fungi</taxon>
        <taxon>Dikarya</taxon>
        <taxon>Ascomycota</taxon>
        <taxon>Saccharomycotina</taxon>
        <taxon>Saccharomycetes</taxon>
        <taxon>Phaffomycetales</taxon>
        <taxon>Wickerhamomycetaceae</taxon>
        <taxon>Wickerhamomyces</taxon>
    </lineage>
</organism>
<evidence type="ECO:0000256" key="5">
    <source>
        <dbReference type="ARBA" id="ARBA00023002"/>
    </source>
</evidence>
<dbReference type="AlphaFoldDB" id="A0A9P8TI08"/>
<evidence type="ECO:0008006" key="9">
    <source>
        <dbReference type="Google" id="ProtNLM"/>
    </source>
</evidence>
<protein>
    <recommendedName>
        <fullName evidence="9">Flavin-containing monooxygenase</fullName>
    </recommendedName>
</protein>
<reference evidence="7" key="1">
    <citation type="journal article" date="2021" name="Open Biol.">
        <title>Shared evolutionary footprints suggest mitochondrial oxidative damage underlies multiple complex I losses in fungi.</title>
        <authorList>
            <person name="Schikora-Tamarit M.A."/>
            <person name="Marcet-Houben M."/>
            <person name="Nosek J."/>
            <person name="Gabaldon T."/>
        </authorList>
    </citation>
    <scope>NUCLEOTIDE SEQUENCE</scope>
    <source>
        <strain evidence="7">CBS6341</strain>
    </source>
</reference>
<evidence type="ECO:0000256" key="6">
    <source>
        <dbReference type="SAM" id="MobiDB-lite"/>
    </source>
</evidence>
<evidence type="ECO:0000313" key="7">
    <source>
        <dbReference type="EMBL" id="KAH3680313.1"/>
    </source>
</evidence>
<dbReference type="OrthoDB" id="66881at2759"/>
<dbReference type="PRINTS" id="PR00419">
    <property type="entry name" value="ADXRDTASE"/>
</dbReference>
<evidence type="ECO:0000256" key="3">
    <source>
        <dbReference type="ARBA" id="ARBA00022827"/>
    </source>
</evidence>
<dbReference type="EMBL" id="JAEUBF010000131">
    <property type="protein sequence ID" value="KAH3680313.1"/>
    <property type="molecule type" value="Genomic_DNA"/>
</dbReference>
<dbReference type="Pfam" id="PF13450">
    <property type="entry name" value="NAD_binding_8"/>
    <property type="match status" value="1"/>
</dbReference>
<gene>
    <name evidence="7" type="ORF">WICMUC_000380</name>
</gene>
<keyword evidence="4" id="KW-0521">NADP</keyword>
<dbReference type="GO" id="GO:0050661">
    <property type="term" value="F:NADP binding"/>
    <property type="evidence" value="ECO:0007669"/>
    <property type="project" value="InterPro"/>
</dbReference>
<evidence type="ECO:0000313" key="8">
    <source>
        <dbReference type="Proteomes" id="UP000769528"/>
    </source>
</evidence>
<dbReference type="InterPro" id="IPR036188">
    <property type="entry name" value="FAD/NAD-bd_sf"/>
</dbReference>
<keyword evidence="2" id="KW-0285">Flavoprotein</keyword>
<comment type="caution">
    <text evidence="7">The sequence shown here is derived from an EMBL/GenBank/DDBJ whole genome shotgun (WGS) entry which is preliminary data.</text>
</comment>
<dbReference type="GO" id="GO:0004499">
    <property type="term" value="F:N,N-dimethylaniline monooxygenase activity"/>
    <property type="evidence" value="ECO:0007669"/>
    <property type="project" value="InterPro"/>
</dbReference>
<reference evidence="7" key="2">
    <citation type="submission" date="2021-01" db="EMBL/GenBank/DDBJ databases">
        <authorList>
            <person name="Schikora-Tamarit M.A."/>
        </authorList>
    </citation>
    <scope>NUCLEOTIDE SEQUENCE</scope>
    <source>
        <strain evidence="7">CBS6341</strain>
    </source>
</reference>
<dbReference type="SUPFAM" id="SSF51905">
    <property type="entry name" value="FAD/NAD(P)-binding domain"/>
    <property type="match status" value="2"/>
</dbReference>
<evidence type="ECO:0000256" key="1">
    <source>
        <dbReference type="ARBA" id="ARBA00009183"/>
    </source>
</evidence>
<keyword evidence="5" id="KW-0560">Oxidoreductase</keyword>
<dbReference type="InterPro" id="IPR020946">
    <property type="entry name" value="Flavin_mOase-like"/>
</dbReference>
<proteinExistence type="inferred from homology"/>
<dbReference type="GO" id="GO:0050660">
    <property type="term" value="F:flavin adenine dinucleotide binding"/>
    <property type="evidence" value="ECO:0007669"/>
    <property type="project" value="InterPro"/>
</dbReference>
<dbReference type="Pfam" id="PF00743">
    <property type="entry name" value="FMO-like"/>
    <property type="match status" value="2"/>
</dbReference>
<comment type="similarity">
    <text evidence="1">Belongs to the FMO family.</text>
</comment>
<evidence type="ECO:0000256" key="2">
    <source>
        <dbReference type="ARBA" id="ARBA00022630"/>
    </source>
</evidence>
<dbReference type="Proteomes" id="UP000769528">
    <property type="component" value="Unassembled WGS sequence"/>
</dbReference>
<dbReference type="InterPro" id="IPR050346">
    <property type="entry name" value="FMO-like"/>
</dbReference>
<dbReference type="PIRSF" id="PIRSF000332">
    <property type="entry name" value="FMO"/>
    <property type="match status" value="1"/>
</dbReference>
<dbReference type="InterPro" id="IPR000960">
    <property type="entry name" value="Flavin_mOase"/>
</dbReference>
<dbReference type="Gene3D" id="3.50.50.60">
    <property type="entry name" value="FAD/NAD(P)-binding domain"/>
    <property type="match status" value="2"/>
</dbReference>
<keyword evidence="3" id="KW-0274">FAD</keyword>
<sequence>MGVESILIIGGGPCGAVALDSLIKEGFENITLFERKDGFGGSWRADQSNDGKNAKPGANINELDPPLNIPSKFPVRLPKIQQRRWVGSPALYPSLRTNVPERVMLFSDDPKFPYLDKPDQDELTTRDSVEKYVINYVEKNKDKARIQINTSVERILKKNDKFEVVWRRELEDEDEWQLEYFDAVIVATGHYNVPKIPYVDGIENFKYGQILHSKGFIADESFRDKKVVVIGSRSSAVDTVREVQKFTKDIHWSFKETNTVFKAERNKTQPKTPRLPIIGKYTKDSIILEDGTVITNPDYIIYATGYHFSFPFLKEFDPNLLNDNIINGTYEHIFYIDDPKLTFLGTQIDGISFRVWEYSAILISRFYKGLIELPSKSEQLEWYENRIATNGRTRNFHSTVNDPALEHIAKLVRLGGGYEKLSKIGKNFPKFSEKDLEVYESNKKTLTTRWAAL</sequence>
<keyword evidence="8" id="KW-1185">Reference proteome</keyword>
<feature type="region of interest" description="Disordered" evidence="6">
    <location>
        <begin position="42"/>
        <end position="63"/>
    </location>
</feature>
<dbReference type="PANTHER" id="PTHR23023">
    <property type="entry name" value="DIMETHYLANILINE MONOOXYGENASE"/>
    <property type="match status" value="1"/>
</dbReference>
<evidence type="ECO:0000256" key="4">
    <source>
        <dbReference type="ARBA" id="ARBA00022857"/>
    </source>
</evidence>
<name>A0A9P8TI08_9ASCO</name>
<accession>A0A9P8TI08</accession>